<protein>
    <submittedName>
        <fullName evidence="1">Uncharacterized protein</fullName>
    </submittedName>
</protein>
<dbReference type="EMBL" id="JASBQV010000031">
    <property type="protein sequence ID" value="MDI3236190.1"/>
    <property type="molecule type" value="Genomic_DNA"/>
</dbReference>
<accession>A0ABT6R5F7</accession>
<comment type="caution">
    <text evidence="1">The sequence shown here is derived from an EMBL/GenBank/DDBJ whole genome shotgun (WGS) entry which is preliminary data.</text>
</comment>
<dbReference type="Proteomes" id="UP001243286">
    <property type="component" value="Unassembled WGS sequence"/>
</dbReference>
<sequence length="116" mass="13596">MNIIEQYLHTLEEIENNETYSLLFEMNYIAMQDDAINAFSDKLLGHFFLNGSLMLLHKNNQDFVMVTYSAQTPGNIQRTFFKNRVPISHKDFSSIQNCIQENVHEWLLDYQIMSAA</sequence>
<reference evidence="1 2" key="1">
    <citation type="submission" date="2023-04" db="EMBL/GenBank/DDBJ databases">
        <title>Antarctic isolates genomes.</title>
        <authorList>
            <person name="Dimov S.G."/>
        </authorList>
    </citation>
    <scope>NUCLEOTIDE SEQUENCE [LARGE SCALE GENOMIC DNA]</scope>
    <source>
        <strain evidence="1 2">AL19</strain>
    </source>
</reference>
<dbReference type="RefSeq" id="WP_282357185.1">
    <property type="nucleotide sequence ID" value="NZ_JASBQV010000031.1"/>
</dbReference>
<evidence type="ECO:0000313" key="1">
    <source>
        <dbReference type="EMBL" id="MDI3236190.1"/>
    </source>
</evidence>
<keyword evidence="2" id="KW-1185">Reference proteome</keyword>
<name>A0ABT6R5F7_9BACL</name>
<proteinExistence type="predicted"/>
<evidence type="ECO:0000313" key="2">
    <source>
        <dbReference type="Proteomes" id="UP001243286"/>
    </source>
</evidence>
<gene>
    <name evidence="1" type="ORF">QK289_14340</name>
</gene>
<organism evidence="1 2">
    <name type="scientific">Exiguobacterium antarcticum</name>
    <dbReference type="NCBI Taxonomy" id="132920"/>
    <lineage>
        <taxon>Bacteria</taxon>
        <taxon>Bacillati</taxon>
        <taxon>Bacillota</taxon>
        <taxon>Bacilli</taxon>
        <taxon>Bacillales</taxon>
        <taxon>Bacillales Family XII. Incertae Sedis</taxon>
        <taxon>Exiguobacterium</taxon>
    </lineage>
</organism>